<evidence type="ECO:0000313" key="6">
    <source>
        <dbReference type="EMBL" id="MFC4719040.1"/>
    </source>
</evidence>
<evidence type="ECO:0000256" key="1">
    <source>
        <dbReference type="ARBA" id="ARBA00001946"/>
    </source>
</evidence>
<keyword evidence="4" id="KW-0460">Magnesium</keyword>
<gene>
    <name evidence="6" type="ORF">ACFO5I_04775</name>
</gene>
<dbReference type="Pfam" id="PF04794">
    <property type="entry name" value="YdjC"/>
    <property type="match status" value="1"/>
</dbReference>
<dbReference type="CDD" id="cd10805">
    <property type="entry name" value="YdjC_like_1"/>
    <property type="match status" value="1"/>
</dbReference>
<dbReference type="EMBL" id="JBHSGS010000028">
    <property type="protein sequence ID" value="MFC4719040.1"/>
    <property type="molecule type" value="Genomic_DNA"/>
</dbReference>
<reference evidence="7" key="1">
    <citation type="journal article" date="2019" name="Int. J. Syst. Evol. Microbiol.">
        <title>The Global Catalogue of Microorganisms (GCM) 10K type strain sequencing project: providing services to taxonomists for standard genome sequencing and annotation.</title>
        <authorList>
            <consortium name="The Broad Institute Genomics Platform"/>
            <consortium name="The Broad Institute Genome Sequencing Center for Infectious Disease"/>
            <person name="Wu L."/>
            <person name="Ma J."/>
        </authorList>
    </citation>
    <scope>NUCLEOTIDE SEQUENCE [LARGE SCALE GENOMIC DNA]</scope>
    <source>
        <strain evidence="7">CGMCC 1.19032</strain>
    </source>
</reference>
<dbReference type="InterPro" id="IPR011330">
    <property type="entry name" value="Glyco_hydro/deAcase_b/a-brl"/>
</dbReference>
<evidence type="ECO:0000256" key="2">
    <source>
        <dbReference type="ARBA" id="ARBA00022723"/>
    </source>
</evidence>
<proteinExistence type="predicted"/>
<comment type="cofactor">
    <cofactor evidence="1">
        <name>Mg(2+)</name>
        <dbReference type="ChEBI" id="CHEBI:18420"/>
    </cofactor>
</comment>
<keyword evidence="7" id="KW-1185">Reference proteome</keyword>
<sequence>MRKILFRADDLGYSEGVNYGIEKSVKEGLIGSVGVMLNMAATEHGVSLLKNEKIAFGQHTNICVGQPLTDPLLIPSLVDEAGFFKSSKTYRTAEKDFVVVEEALLEIQNQYNRFIELFGRKPDYFEGHAIASDNFFTALKQFSIQEGLTYSGLPENTNPNAIETGSFTYINQTKSYLIMESMKPDYDPYQTLRNLSTHLHEDGVNIFVCHPGYLDAYILNHSSLLIPRTQEVEMLIDPKIKQELIEQEIELIDYRYF</sequence>
<protein>
    <submittedName>
        <fullName evidence="6">ChbG/HpnK family deacetylase</fullName>
    </submittedName>
</protein>
<dbReference type="PANTHER" id="PTHR31609">
    <property type="entry name" value="YDJC DEACETYLASE FAMILY MEMBER"/>
    <property type="match status" value="1"/>
</dbReference>
<dbReference type="PANTHER" id="PTHR31609:SF1">
    <property type="entry name" value="CARBOHYDRATE DEACETYLASE"/>
    <property type="match status" value="1"/>
</dbReference>
<evidence type="ECO:0000256" key="4">
    <source>
        <dbReference type="ARBA" id="ARBA00022842"/>
    </source>
</evidence>
<dbReference type="InterPro" id="IPR006879">
    <property type="entry name" value="YdjC-like"/>
</dbReference>
<dbReference type="Proteomes" id="UP001595969">
    <property type="component" value="Unassembled WGS sequence"/>
</dbReference>
<dbReference type="RefSeq" id="WP_204654589.1">
    <property type="nucleotide sequence ID" value="NZ_JAFBFD010000031.1"/>
</dbReference>
<evidence type="ECO:0000313" key="7">
    <source>
        <dbReference type="Proteomes" id="UP001595969"/>
    </source>
</evidence>
<evidence type="ECO:0000256" key="5">
    <source>
        <dbReference type="ARBA" id="ARBA00023277"/>
    </source>
</evidence>
<keyword evidence="2" id="KW-0479">Metal-binding</keyword>
<dbReference type="Gene3D" id="3.20.20.370">
    <property type="entry name" value="Glycoside hydrolase/deacetylase"/>
    <property type="match status" value="1"/>
</dbReference>
<name>A0ABV9MUP4_9ENTE</name>
<dbReference type="SUPFAM" id="SSF88713">
    <property type="entry name" value="Glycoside hydrolase/deacetylase"/>
    <property type="match status" value="1"/>
</dbReference>
<accession>A0ABV9MUP4</accession>
<keyword evidence="3" id="KW-0378">Hydrolase</keyword>
<keyword evidence="5" id="KW-0119">Carbohydrate metabolism</keyword>
<evidence type="ECO:0000256" key="3">
    <source>
        <dbReference type="ARBA" id="ARBA00022801"/>
    </source>
</evidence>
<comment type="caution">
    <text evidence="6">The sequence shown here is derived from an EMBL/GenBank/DDBJ whole genome shotgun (WGS) entry which is preliminary data.</text>
</comment>
<organism evidence="6 7">
    <name type="scientific">Enterococcus lemanii</name>
    <dbReference type="NCBI Taxonomy" id="1159752"/>
    <lineage>
        <taxon>Bacteria</taxon>
        <taxon>Bacillati</taxon>
        <taxon>Bacillota</taxon>
        <taxon>Bacilli</taxon>
        <taxon>Lactobacillales</taxon>
        <taxon>Enterococcaceae</taxon>
        <taxon>Enterococcus</taxon>
    </lineage>
</organism>